<proteinExistence type="predicted"/>
<dbReference type="AlphaFoldDB" id="A0A9W7SJM0"/>
<reference evidence="1 2" key="2">
    <citation type="journal article" date="2021" name="Curr. Genet.">
        <title>Genetic response to nitrogen starvation in the aggressive Eucalyptus foliar pathogen Teratosphaeria destructans.</title>
        <authorList>
            <person name="Havenga M."/>
            <person name="Wingfield B.D."/>
            <person name="Wingfield M.J."/>
            <person name="Dreyer L.L."/>
            <person name="Roets F."/>
            <person name="Aylward J."/>
        </authorList>
    </citation>
    <scope>NUCLEOTIDE SEQUENCE [LARGE SCALE GENOMIC DNA]</scope>
    <source>
        <strain evidence="1">CMW44962</strain>
    </source>
</reference>
<dbReference type="SUPFAM" id="SSF56112">
    <property type="entry name" value="Protein kinase-like (PK-like)"/>
    <property type="match status" value="1"/>
</dbReference>
<dbReference type="Proteomes" id="UP001138500">
    <property type="component" value="Unassembled WGS sequence"/>
</dbReference>
<evidence type="ECO:0008006" key="3">
    <source>
        <dbReference type="Google" id="ProtNLM"/>
    </source>
</evidence>
<accession>A0A9W7SJM0</accession>
<reference evidence="1 2" key="1">
    <citation type="journal article" date="2018" name="IMA Fungus">
        <title>IMA Genome-F 10: Nine draft genome sequences of Claviceps purpurea s.lat., including C. arundinis, C. humidiphila, and C. cf. spartinae, pseudomolecules for the pitch canker pathogen Fusarium circinatum, draft genome of Davidsoniella eucalypti, Grosmannia galeiformis, Quambalaria eucalypti, and Teratosphaeria destructans.</title>
        <authorList>
            <person name="Wingfield B.D."/>
            <person name="Liu M."/>
            <person name="Nguyen H.D."/>
            <person name="Lane F.A."/>
            <person name="Morgan S.W."/>
            <person name="De Vos L."/>
            <person name="Wilken P.M."/>
            <person name="Duong T.A."/>
            <person name="Aylward J."/>
            <person name="Coetzee M.P."/>
            <person name="Dadej K."/>
            <person name="De Beer Z.W."/>
            <person name="Findlay W."/>
            <person name="Havenga M."/>
            <person name="Kolarik M."/>
            <person name="Menzies J.G."/>
            <person name="Naidoo K."/>
            <person name="Pochopski O."/>
            <person name="Shoukouhi P."/>
            <person name="Santana Q.C."/>
            <person name="Seifert K.A."/>
            <person name="Soal N."/>
            <person name="Steenkamp E.T."/>
            <person name="Tatham C.T."/>
            <person name="van der Nest M.A."/>
            <person name="Wingfield M.J."/>
        </authorList>
    </citation>
    <scope>NUCLEOTIDE SEQUENCE [LARGE SCALE GENOMIC DNA]</scope>
    <source>
        <strain evidence="1">CMW44962</strain>
    </source>
</reference>
<dbReference type="PANTHER" id="PTHR21310">
    <property type="entry name" value="AMINOGLYCOSIDE PHOSPHOTRANSFERASE-RELATED-RELATED"/>
    <property type="match status" value="1"/>
</dbReference>
<dbReference type="EMBL" id="RIBY02002400">
    <property type="protein sequence ID" value="KAH9817005.1"/>
    <property type="molecule type" value="Genomic_DNA"/>
</dbReference>
<gene>
    <name evidence="1" type="ORF">Tdes44962_MAKER05583</name>
</gene>
<sequence>MSEPEPEPEPEPELEIRTARGRMTLAAALDLEYDVLPVLTSRQTQLAFLRDTEERPQQILALVSRHLGIATSNCVLTPSSEWIFGTFNLCLPITILDTRSGRLPPRVVMRLAVPQKSGESFAPGTVDEKLRCEAATYVWLERECPMIPIPRLLGIGFPGCQSFTRIENESWLHWMRWQVRRVLVWLRGDTLPDFYAHHRSAAQDLGYILIEYVEHGAMLSSSWREHFDDSTKRKNLYAGLANIMLNLSRVPLPRIGSWTMGNEGTISLTNRPFIDLNACWARDRIPLRIPRDRTYSSTGSYLQDLLAYQDARMQHQPNSILSRKDGLYQLSALVGLRAILPQIFKPESVREQYALHLCDLHQSNIFVDDDWNITRIIDFEFACSYPIELFHVPHWLTDRSMDELRGPEEVKYKAAYDQFVNSVAEREGATQGTSTLSQLLREHWSSGRMWCVAALGSVNGFPLIFSHHLRPRYIKEWDLESHAGPLAQLWSENVSEFLEAKARDFQDYERKVREVFMEVAAIEHGQSAVRECLPSNASEVAKVEEPPVNAPLCSAEEIGGGEKPKD</sequence>
<name>A0A9W7SJM0_9PEZI</name>
<dbReference type="InterPro" id="IPR011009">
    <property type="entry name" value="Kinase-like_dom_sf"/>
</dbReference>
<dbReference type="PANTHER" id="PTHR21310:SF37">
    <property type="entry name" value="AMINOGLYCOSIDE PHOSPHOTRANSFERASE DOMAIN-CONTAINING PROTEIN"/>
    <property type="match status" value="1"/>
</dbReference>
<dbReference type="OrthoDB" id="3645574at2759"/>
<keyword evidence="2" id="KW-1185">Reference proteome</keyword>
<protein>
    <recommendedName>
        <fullName evidence="3">Aminoglycoside phosphotransferase domain-containing protein</fullName>
    </recommendedName>
</protein>
<evidence type="ECO:0000313" key="1">
    <source>
        <dbReference type="EMBL" id="KAH9817005.1"/>
    </source>
</evidence>
<evidence type="ECO:0000313" key="2">
    <source>
        <dbReference type="Proteomes" id="UP001138500"/>
    </source>
</evidence>
<comment type="caution">
    <text evidence="1">The sequence shown here is derived from an EMBL/GenBank/DDBJ whole genome shotgun (WGS) entry which is preliminary data.</text>
</comment>
<dbReference type="InterPro" id="IPR051678">
    <property type="entry name" value="AGP_Transferase"/>
</dbReference>
<organism evidence="1 2">
    <name type="scientific">Teratosphaeria destructans</name>
    <dbReference type="NCBI Taxonomy" id="418781"/>
    <lineage>
        <taxon>Eukaryota</taxon>
        <taxon>Fungi</taxon>
        <taxon>Dikarya</taxon>
        <taxon>Ascomycota</taxon>
        <taxon>Pezizomycotina</taxon>
        <taxon>Dothideomycetes</taxon>
        <taxon>Dothideomycetidae</taxon>
        <taxon>Mycosphaerellales</taxon>
        <taxon>Teratosphaeriaceae</taxon>
        <taxon>Teratosphaeria</taxon>
    </lineage>
</organism>